<dbReference type="Proteomes" id="UP000186607">
    <property type="component" value="Unassembled WGS sequence"/>
</dbReference>
<dbReference type="STRING" id="249408.BOO71_0000025"/>
<protein>
    <submittedName>
        <fullName evidence="4">Integrase/recombinase XerD</fullName>
    </submittedName>
</protein>
<dbReference type="AlphaFoldDB" id="A0A1U7P576"/>
<dbReference type="PANTHER" id="PTHR30349">
    <property type="entry name" value="PHAGE INTEGRASE-RELATED"/>
    <property type="match status" value="1"/>
</dbReference>
<dbReference type="PROSITE" id="PS51898">
    <property type="entry name" value="TYR_RECOMBINASE"/>
    <property type="match status" value="1"/>
</dbReference>
<evidence type="ECO:0000313" key="5">
    <source>
        <dbReference type="Proteomes" id="UP000186607"/>
    </source>
</evidence>
<comment type="caution">
    <text evidence="4">The sequence shown here is derived from an EMBL/GenBank/DDBJ whole genome shotgun (WGS) entry which is preliminary data.</text>
</comment>
<evidence type="ECO:0000259" key="3">
    <source>
        <dbReference type="PROSITE" id="PS51898"/>
    </source>
</evidence>
<keyword evidence="1" id="KW-0233">DNA recombination</keyword>
<dbReference type="GO" id="GO:0003677">
    <property type="term" value="F:DNA binding"/>
    <property type="evidence" value="ECO:0007669"/>
    <property type="project" value="InterPro"/>
</dbReference>
<feature type="domain" description="Tyr recombinase" evidence="3">
    <location>
        <begin position="50"/>
        <end position="212"/>
    </location>
</feature>
<dbReference type="SUPFAM" id="SSF56349">
    <property type="entry name" value="DNA breaking-rejoining enzymes"/>
    <property type="match status" value="1"/>
</dbReference>
<evidence type="ECO:0000313" key="4">
    <source>
        <dbReference type="EMBL" id="OLV20323.1"/>
    </source>
</evidence>
<keyword evidence="5" id="KW-1185">Reference proteome</keyword>
<feature type="region of interest" description="Disordered" evidence="2">
    <location>
        <begin position="33"/>
        <end position="54"/>
    </location>
</feature>
<dbReference type="CDD" id="cd01189">
    <property type="entry name" value="INT_ICEBs1_C_like"/>
    <property type="match status" value="1"/>
</dbReference>
<dbReference type="PANTHER" id="PTHR30349:SF81">
    <property type="entry name" value="TYROSINE RECOMBINASE XERC"/>
    <property type="match status" value="1"/>
</dbReference>
<reference evidence="4 5" key="1">
    <citation type="submission" date="2017-01" db="EMBL/GenBank/DDBJ databases">
        <title>Genome Analysis of Deinococcus marmoris KOPRI26562.</title>
        <authorList>
            <person name="Kim J.H."/>
            <person name="Oh H.-M."/>
        </authorList>
    </citation>
    <scope>NUCLEOTIDE SEQUENCE [LARGE SCALE GENOMIC DNA]</scope>
    <source>
        <strain evidence="4 5">KOPRI26562</strain>
    </source>
</reference>
<dbReference type="InterPro" id="IPR011010">
    <property type="entry name" value="DNA_brk_join_enz"/>
</dbReference>
<dbReference type="Pfam" id="PF00589">
    <property type="entry name" value="Phage_integrase"/>
    <property type="match status" value="1"/>
</dbReference>
<dbReference type="EMBL" id="MSTI01000002">
    <property type="protein sequence ID" value="OLV20323.1"/>
    <property type="molecule type" value="Genomic_DNA"/>
</dbReference>
<proteinExistence type="predicted"/>
<dbReference type="GO" id="GO:0006310">
    <property type="term" value="P:DNA recombination"/>
    <property type="evidence" value="ECO:0007669"/>
    <property type="project" value="UniProtKB-KW"/>
</dbReference>
<dbReference type="InterPro" id="IPR013762">
    <property type="entry name" value="Integrase-like_cat_sf"/>
</dbReference>
<evidence type="ECO:0000256" key="2">
    <source>
        <dbReference type="SAM" id="MobiDB-lite"/>
    </source>
</evidence>
<evidence type="ECO:0000256" key="1">
    <source>
        <dbReference type="ARBA" id="ARBA00023172"/>
    </source>
</evidence>
<name>A0A1U7P576_9DEIO</name>
<organism evidence="4 5">
    <name type="scientific">Deinococcus marmoris</name>
    <dbReference type="NCBI Taxonomy" id="249408"/>
    <lineage>
        <taxon>Bacteria</taxon>
        <taxon>Thermotogati</taxon>
        <taxon>Deinococcota</taxon>
        <taxon>Deinococci</taxon>
        <taxon>Deinococcales</taxon>
        <taxon>Deinococcaceae</taxon>
        <taxon>Deinococcus</taxon>
    </lineage>
</organism>
<sequence length="214" mass="23293">MEGGGLKPSSVGVYLAGARQLYAALRWAGATRDDPFADTKPQKDRVRPHDKRQPYSETDLAALLRGASLEMQVLLHLGASAGLRASEITGLTWGHLDLEQGTVTVTGKGRKTRKVLLSGSLMRALQALGPGGGEQRVIGRTPEAARLRLRTLCKTANVPYLGLHALRHAAGTRLIRAGFQLQDVAEHLGHSDVQTARTYAKWADERLKEHLRHS</sequence>
<dbReference type="Gene3D" id="1.10.443.10">
    <property type="entry name" value="Intergrase catalytic core"/>
    <property type="match status" value="1"/>
</dbReference>
<gene>
    <name evidence="4" type="ORF">BOO71_0000025</name>
</gene>
<dbReference type="InterPro" id="IPR002104">
    <property type="entry name" value="Integrase_catalytic"/>
</dbReference>
<dbReference type="InterPro" id="IPR050090">
    <property type="entry name" value="Tyrosine_recombinase_XerCD"/>
</dbReference>
<accession>A0A1U7P576</accession>
<dbReference type="GO" id="GO:0015074">
    <property type="term" value="P:DNA integration"/>
    <property type="evidence" value="ECO:0007669"/>
    <property type="project" value="InterPro"/>
</dbReference>